<feature type="transmembrane region" description="Helical" evidence="7">
    <location>
        <begin position="86"/>
        <end position="108"/>
    </location>
</feature>
<evidence type="ECO:0000256" key="4">
    <source>
        <dbReference type="ARBA" id="ARBA00022692"/>
    </source>
</evidence>
<dbReference type="Proteomes" id="UP000268033">
    <property type="component" value="Unassembled WGS sequence"/>
</dbReference>
<protein>
    <submittedName>
        <fullName evidence="8">Na+/H+-dicarboxylate symporter</fullName>
    </submittedName>
</protein>
<evidence type="ECO:0000313" key="8">
    <source>
        <dbReference type="EMBL" id="ROQ27715.1"/>
    </source>
</evidence>
<dbReference type="Gene3D" id="1.10.3860.10">
    <property type="entry name" value="Sodium:dicarboxylate symporter"/>
    <property type="match status" value="1"/>
</dbReference>
<dbReference type="PANTHER" id="PTHR42865">
    <property type="entry name" value="PROTON/GLUTAMATE-ASPARTATE SYMPORTER"/>
    <property type="match status" value="1"/>
</dbReference>
<keyword evidence="4 7" id="KW-0812">Transmembrane</keyword>
<keyword evidence="5 7" id="KW-1133">Transmembrane helix</keyword>
<evidence type="ECO:0000313" key="9">
    <source>
        <dbReference type="Proteomes" id="UP000268033"/>
    </source>
</evidence>
<evidence type="ECO:0000256" key="6">
    <source>
        <dbReference type="ARBA" id="ARBA00023136"/>
    </source>
</evidence>
<evidence type="ECO:0000256" key="1">
    <source>
        <dbReference type="ARBA" id="ARBA00004651"/>
    </source>
</evidence>
<evidence type="ECO:0000256" key="5">
    <source>
        <dbReference type="ARBA" id="ARBA00022989"/>
    </source>
</evidence>
<reference evidence="8 9" key="1">
    <citation type="submission" date="2018-11" db="EMBL/GenBank/DDBJ databases">
        <title>Genomic Encyclopedia of Type Strains, Phase IV (KMG-IV): sequencing the most valuable type-strain genomes for metagenomic binning, comparative biology and taxonomic classification.</title>
        <authorList>
            <person name="Goeker M."/>
        </authorList>
    </citation>
    <scope>NUCLEOTIDE SEQUENCE [LARGE SCALE GENOMIC DNA]</scope>
    <source>
        <strain evidence="8 9">DSM 21945</strain>
    </source>
</reference>
<feature type="transmembrane region" description="Helical" evidence="7">
    <location>
        <begin position="192"/>
        <end position="215"/>
    </location>
</feature>
<dbReference type="InterPro" id="IPR036458">
    <property type="entry name" value="Na:dicarbo_symporter_sf"/>
</dbReference>
<dbReference type="GO" id="GO:0015293">
    <property type="term" value="F:symporter activity"/>
    <property type="evidence" value="ECO:0007669"/>
    <property type="project" value="UniProtKB-KW"/>
</dbReference>
<dbReference type="PANTHER" id="PTHR42865:SF7">
    <property type="entry name" value="PROTON_GLUTAMATE-ASPARTATE SYMPORTER"/>
    <property type="match status" value="1"/>
</dbReference>
<evidence type="ECO:0000256" key="3">
    <source>
        <dbReference type="ARBA" id="ARBA00022475"/>
    </source>
</evidence>
<dbReference type="EMBL" id="RJUL01000004">
    <property type="protein sequence ID" value="ROQ27715.1"/>
    <property type="molecule type" value="Genomic_DNA"/>
</dbReference>
<feature type="transmembrane region" description="Helical" evidence="7">
    <location>
        <begin position="235"/>
        <end position="258"/>
    </location>
</feature>
<feature type="transmembrane region" description="Helical" evidence="7">
    <location>
        <begin position="312"/>
        <end position="329"/>
    </location>
</feature>
<keyword evidence="2" id="KW-0813">Transport</keyword>
<comment type="subcellular location">
    <subcellularLocation>
        <location evidence="1">Cell membrane</location>
        <topology evidence="1">Multi-pass membrane protein</topology>
    </subcellularLocation>
</comment>
<feature type="transmembrane region" description="Helical" evidence="7">
    <location>
        <begin position="43"/>
        <end position="66"/>
    </location>
</feature>
<comment type="caution">
    <text evidence="8">The sequence shown here is derived from an EMBL/GenBank/DDBJ whole genome shotgun (WGS) entry which is preliminary data.</text>
</comment>
<dbReference type="RefSeq" id="WP_123421473.1">
    <property type="nucleotide sequence ID" value="NZ_JBLXEP010000018.1"/>
</dbReference>
<accession>A0A3N1PGK9</accession>
<feature type="transmembrane region" description="Helical" evidence="7">
    <location>
        <begin position="335"/>
        <end position="364"/>
    </location>
</feature>
<dbReference type="SUPFAM" id="SSF118215">
    <property type="entry name" value="Proton glutamate symport protein"/>
    <property type="match status" value="1"/>
</dbReference>
<dbReference type="Pfam" id="PF00375">
    <property type="entry name" value="SDF"/>
    <property type="match status" value="1"/>
</dbReference>
<dbReference type="GO" id="GO:0005886">
    <property type="term" value="C:plasma membrane"/>
    <property type="evidence" value="ECO:0007669"/>
    <property type="project" value="UniProtKB-SubCell"/>
</dbReference>
<evidence type="ECO:0000256" key="7">
    <source>
        <dbReference type="SAM" id="Phobius"/>
    </source>
</evidence>
<keyword evidence="9" id="KW-1185">Reference proteome</keyword>
<organism evidence="8 9">
    <name type="scientific">Gallaecimonas pentaromativorans</name>
    <dbReference type="NCBI Taxonomy" id="584787"/>
    <lineage>
        <taxon>Bacteria</taxon>
        <taxon>Pseudomonadati</taxon>
        <taxon>Pseudomonadota</taxon>
        <taxon>Gammaproteobacteria</taxon>
        <taxon>Enterobacterales</taxon>
        <taxon>Gallaecimonadaceae</taxon>
        <taxon>Gallaecimonas</taxon>
    </lineage>
</organism>
<dbReference type="AlphaFoldDB" id="A0A3N1PGK9"/>
<name>A0A3N1PGK9_9GAMM</name>
<dbReference type="InterPro" id="IPR001991">
    <property type="entry name" value="Na-dicarboxylate_symporter"/>
</dbReference>
<keyword evidence="6 7" id="KW-0472">Membrane</keyword>
<sequence>MQSSLTTRIFVALAAGLIFGTLSRVFFADVDFIHQTLIHDLFGTAGGLFVSLIKLMVVPLVFISIVNGVCSLENLGQFGRLGTKTFLLYLVNTVLAIAVALTLALWLAPGEGAGLTLNGQPFTPSFTEPPSLLQLVASVVPSNPFKAFVDGNMLQILFMAIITGIAIKGLGGEETRAAARGFAIANKVMMKLVVMVMSLAPLGVLFLTTGLAATLDTRSIAAVGSYVGSNIAIMLLWMLVFYPMVVSLFTGISPWLYLAKLREQIFFSLSTASSNATIPVTFKTLTEKLGVDKTVAGFGVPLGATMNMSGSAIYMTVATIFVANAYGTGLDASQMVALATTTFMLAIATGGVPGGAAVMTGVLLHQLGLPMEAMAIILATDRICDAFVTATNVVGDTAVSTLVAKTEGSICHNALKSTDNILVEG</sequence>
<dbReference type="STRING" id="584787.GCA_001247655_02130"/>
<keyword evidence="3" id="KW-1003">Cell membrane</keyword>
<dbReference type="GO" id="GO:0006835">
    <property type="term" value="P:dicarboxylic acid transport"/>
    <property type="evidence" value="ECO:0007669"/>
    <property type="project" value="TreeGrafter"/>
</dbReference>
<feature type="transmembrane region" description="Helical" evidence="7">
    <location>
        <begin position="153"/>
        <end position="171"/>
    </location>
</feature>
<evidence type="ECO:0000256" key="2">
    <source>
        <dbReference type="ARBA" id="ARBA00022448"/>
    </source>
</evidence>
<dbReference type="PRINTS" id="PR00173">
    <property type="entry name" value="EDTRNSPORT"/>
</dbReference>
<gene>
    <name evidence="8" type="ORF">EDC28_104374</name>
</gene>
<proteinExistence type="predicted"/>